<protein>
    <recommendedName>
        <fullName evidence="3">SCP domain-containing protein</fullName>
    </recommendedName>
</protein>
<evidence type="ECO:0000313" key="4">
    <source>
        <dbReference type="EMBL" id="RKP25772.1"/>
    </source>
</evidence>
<dbReference type="Gene3D" id="3.40.33.10">
    <property type="entry name" value="CAP"/>
    <property type="match status" value="1"/>
</dbReference>
<dbReference type="InterPro" id="IPR035940">
    <property type="entry name" value="CAP_sf"/>
</dbReference>
<dbReference type="OrthoDB" id="568194at2759"/>
<feature type="signal peptide" evidence="2">
    <location>
        <begin position="1"/>
        <end position="23"/>
    </location>
</feature>
<dbReference type="Proteomes" id="UP000278143">
    <property type="component" value="Unassembled WGS sequence"/>
</dbReference>
<feature type="domain" description="SCP" evidence="3">
    <location>
        <begin position="163"/>
        <end position="276"/>
    </location>
</feature>
<name>A0A4P9Z1G2_9FUNG</name>
<dbReference type="InterPro" id="IPR014044">
    <property type="entry name" value="CAP_dom"/>
</dbReference>
<evidence type="ECO:0000259" key="3">
    <source>
        <dbReference type="Pfam" id="PF00188"/>
    </source>
</evidence>
<dbReference type="PANTHER" id="PTHR31157:SF1">
    <property type="entry name" value="SCP DOMAIN-CONTAINING PROTEIN"/>
    <property type="match status" value="1"/>
</dbReference>
<organism evidence="4 5">
    <name type="scientific">Syncephalis pseudoplumigaleata</name>
    <dbReference type="NCBI Taxonomy" id="1712513"/>
    <lineage>
        <taxon>Eukaryota</taxon>
        <taxon>Fungi</taxon>
        <taxon>Fungi incertae sedis</taxon>
        <taxon>Zoopagomycota</taxon>
        <taxon>Zoopagomycotina</taxon>
        <taxon>Zoopagomycetes</taxon>
        <taxon>Zoopagales</taxon>
        <taxon>Piptocephalidaceae</taxon>
        <taxon>Syncephalis</taxon>
    </lineage>
</organism>
<feature type="compositionally biased region" description="Pro residues" evidence="1">
    <location>
        <begin position="108"/>
        <end position="121"/>
    </location>
</feature>
<gene>
    <name evidence="4" type="ORF">SYNPS1DRAFT_28507</name>
</gene>
<accession>A0A4P9Z1G2</accession>
<reference evidence="5" key="1">
    <citation type="journal article" date="2018" name="Nat. Microbiol.">
        <title>Leveraging single-cell genomics to expand the fungal tree of life.</title>
        <authorList>
            <person name="Ahrendt S.R."/>
            <person name="Quandt C.A."/>
            <person name="Ciobanu D."/>
            <person name="Clum A."/>
            <person name="Salamov A."/>
            <person name="Andreopoulos B."/>
            <person name="Cheng J.F."/>
            <person name="Woyke T."/>
            <person name="Pelin A."/>
            <person name="Henrissat B."/>
            <person name="Reynolds N.K."/>
            <person name="Benny G.L."/>
            <person name="Smith M.E."/>
            <person name="James T.Y."/>
            <person name="Grigoriev I.V."/>
        </authorList>
    </citation>
    <scope>NUCLEOTIDE SEQUENCE [LARGE SCALE GENOMIC DNA]</scope>
    <source>
        <strain evidence="5">Benny S71-1</strain>
    </source>
</reference>
<keyword evidence="5" id="KW-1185">Reference proteome</keyword>
<dbReference type="EMBL" id="KZ989623">
    <property type="protein sequence ID" value="RKP25772.1"/>
    <property type="molecule type" value="Genomic_DNA"/>
</dbReference>
<sequence length="278" mass="30707">MRFLVVLSAMLVAAMAVLTTVVAENPAAPKVIVHRFVVHRPPPAQKVPAQKVVYRVPARKVVSPGVVYKVHAPPAPVRQAPPAPRVVSPQVVRHVPARKVVYRVRAPPAPVRQAPPPPPPVRKVIHHAPARPAPPPPAQKAPAQQAPAQNDDAMQRNIATMMLNAVNKFRSKFRLPPLQWRQELVDGARKHSELMRNTNTHSHQIAGEAGLFDRYQARGRFKRILENISLRKTIDAAMAGWEASKGHFANMAANVKYFGGYAAKDANGQYYWTQAFAE</sequence>
<evidence type="ECO:0000256" key="1">
    <source>
        <dbReference type="SAM" id="MobiDB-lite"/>
    </source>
</evidence>
<evidence type="ECO:0000256" key="2">
    <source>
        <dbReference type="SAM" id="SignalP"/>
    </source>
</evidence>
<dbReference type="SUPFAM" id="SSF55797">
    <property type="entry name" value="PR-1-like"/>
    <property type="match status" value="1"/>
</dbReference>
<evidence type="ECO:0000313" key="5">
    <source>
        <dbReference type="Proteomes" id="UP000278143"/>
    </source>
</evidence>
<feature type="chain" id="PRO_5020625199" description="SCP domain-containing protein" evidence="2">
    <location>
        <begin position="24"/>
        <end position="278"/>
    </location>
</feature>
<feature type="region of interest" description="Disordered" evidence="1">
    <location>
        <begin position="108"/>
        <end position="150"/>
    </location>
</feature>
<feature type="compositionally biased region" description="Low complexity" evidence="1">
    <location>
        <begin position="140"/>
        <end position="149"/>
    </location>
</feature>
<dbReference type="Pfam" id="PF00188">
    <property type="entry name" value="CAP"/>
    <property type="match status" value="1"/>
</dbReference>
<dbReference type="CDD" id="cd05379">
    <property type="entry name" value="CAP_bacterial"/>
    <property type="match status" value="1"/>
</dbReference>
<proteinExistence type="predicted"/>
<dbReference type="AlphaFoldDB" id="A0A4P9Z1G2"/>
<dbReference type="PANTHER" id="PTHR31157">
    <property type="entry name" value="SCP DOMAIN-CONTAINING PROTEIN"/>
    <property type="match status" value="1"/>
</dbReference>
<keyword evidence="2" id="KW-0732">Signal</keyword>